<dbReference type="InterPro" id="IPR050610">
    <property type="entry name" value="APOBEC_Cyt_Deaminase"/>
</dbReference>
<keyword evidence="2" id="KW-0378">Hydrolase</keyword>
<feature type="non-terminal residue" evidence="3">
    <location>
        <position position="188"/>
    </location>
</feature>
<gene>
    <name evidence="3" type="primary">Apobec1_1</name>
    <name evidence="3" type="ORF">CEPORN_R15647</name>
</gene>
<dbReference type="InterPro" id="IPR016192">
    <property type="entry name" value="APOBEC/CMP_deaminase_Zn-bd"/>
</dbReference>
<evidence type="ECO:0000256" key="1">
    <source>
        <dbReference type="ARBA" id="ARBA00022723"/>
    </source>
</evidence>
<organism evidence="3 4">
    <name type="scientific">Cephalopterus ornatus</name>
    <name type="common">Amazonian umbrellabird</name>
    <dbReference type="NCBI Taxonomy" id="114276"/>
    <lineage>
        <taxon>Eukaryota</taxon>
        <taxon>Metazoa</taxon>
        <taxon>Chordata</taxon>
        <taxon>Craniata</taxon>
        <taxon>Vertebrata</taxon>
        <taxon>Euteleostomi</taxon>
        <taxon>Archelosauria</taxon>
        <taxon>Archosauria</taxon>
        <taxon>Dinosauria</taxon>
        <taxon>Saurischia</taxon>
        <taxon>Theropoda</taxon>
        <taxon>Coelurosauria</taxon>
        <taxon>Aves</taxon>
        <taxon>Neognathae</taxon>
        <taxon>Neoaves</taxon>
        <taxon>Telluraves</taxon>
        <taxon>Australaves</taxon>
        <taxon>Passeriformes</taxon>
        <taxon>Cotingidae</taxon>
        <taxon>Cephalopterus</taxon>
    </lineage>
</organism>
<dbReference type="GO" id="GO:0016554">
    <property type="term" value="P:cytidine to uridine editing"/>
    <property type="evidence" value="ECO:0007669"/>
    <property type="project" value="TreeGrafter"/>
</dbReference>
<dbReference type="Pfam" id="PF18750">
    <property type="entry name" value="SNAD4"/>
    <property type="match status" value="1"/>
</dbReference>
<evidence type="ECO:0000313" key="4">
    <source>
        <dbReference type="Proteomes" id="UP000543364"/>
    </source>
</evidence>
<reference evidence="3 4" key="1">
    <citation type="submission" date="2019-09" db="EMBL/GenBank/DDBJ databases">
        <title>Bird 10,000 Genomes (B10K) Project - Family phase.</title>
        <authorList>
            <person name="Zhang G."/>
        </authorList>
    </citation>
    <scope>NUCLEOTIDE SEQUENCE [LARGE SCALE GENOMIC DNA]</scope>
    <source>
        <strain evidence="3">B10K-DU-001-01</strain>
        <tissue evidence="3">Muscle</tissue>
    </source>
</reference>
<dbReference type="Proteomes" id="UP000543364">
    <property type="component" value="Unassembled WGS sequence"/>
</dbReference>
<keyword evidence="1" id="KW-0479">Metal-binding</keyword>
<dbReference type="GO" id="GO:0005737">
    <property type="term" value="C:cytoplasm"/>
    <property type="evidence" value="ECO:0007669"/>
    <property type="project" value="TreeGrafter"/>
</dbReference>
<accession>A0A7K5TP94</accession>
<dbReference type="InterPro" id="IPR016193">
    <property type="entry name" value="Cytidine_deaminase-like"/>
</dbReference>
<proteinExistence type="predicted"/>
<dbReference type="GO" id="GO:0003723">
    <property type="term" value="F:RNA binding"/>
    <property type="evidence" value="ECO:0007669"/>
    <property type="project" value="TreeGrafter"/>
</dbReference>
<dbReference type="GO" id="GO:0008270">
    <property type="term" value="F:zinc ion binding"/>
    <property type="evidence" value="ECO:0007669"/>
    <property type="project" value="InterPro"/>
</dbReference>
<protein>
    <submittedName>
        <fullName evidence="3">ABEC1 enzyme</fullName>
    </submittedName>
</protein>
<dbReference type="GO" id="GO:0005634">
    <property type="term" value="C:nucleus"/>
    <property type="evidence" value="ECO:0007669"/>
    <property type="project" value="TreeGrafter"/>
</dbReference>
<comment type="caution">
    <text evidence="3">The sequence shown here is derived from an EMBL/GenBank/DDBJ whole genome shotgun (WGS) entry which is preliminary data.</text>
</comment>
<dbReference type="EMBL" id="VZRE01001328">
    <property type="protein sequence ID" value="NWU06172.1"/>
    <property type="molecule type" value="Genomic_DNA"/>
</dbReference>
<dbReference type="SUPFAM" id="SSF53927">
    <property type="entry name" value="Cytidine deaminase-like"/>
    <property type="match status" value="1"/>
</dbReference>
<name>A0A7K5TP94_CEPOR</name>
<dbReference type="GO" id="GO:0004126">
    <property type="term" value="F:cytidine deaminase activity"/>
    <property type="evidence" value="ECO:0007669"/>
    <property type="project" value="TreeGrafter"/>
</dbReference>
<dbReference type="Gene3D" id="3.40.140.10">
    <property type="entry name" value="Cytidine Deaminase, domain 2"/>
    <property type="match status" value="1"/>
</dbReference>
<dbReference type="PROSITE" id="PS00903">
    <property type="entry name" value="CYT_DCMP_DEAMINASES_1"/>
    <property type="match status" value="1"/>
</dbReference>
<feature type="non-terminal residue" evidence="3">
    <location>
        <position position="1"/>
    </location>
</feature>
<dbReference type="PANTHER" id="PTHR13857">
    <property type="entry name" value="MRNA EDITING ENZYME"/>
    <property type="match status" value="1"/>
</dbReference>
<evidence type="ECO:0000256" key="2">
    <source>
        <dbReference type="ARBA" id="ARBA00022801"/>
    </source>
</evidence>
<evidence type="ECO:0000313" key="3">
    <source>
        <dbReference type="EMBL" id="NWU06172.1"/>
    </source>
</evidence>
<keyword evidence="4" id="KW-1185">Reference proteome</keyword>
<dbReference type="PANTHER" id="PTHR13857:SF26">
    <property type="entry name" value="C-U-EDITING ENZYME APOBEC-1"/>
    <property type="match status" value="1"/>
</dbReference>
<sequence>FLKFLFCFSMYISKKALKTQFDPCKFPRETYLLCKLRWGESKKSWIHWVRNYSDDYHAEVYFLEKIFRMRPSSNYVNCSITWYLSWSPCVYCCYEILDFLKRHRNVNIDIRVARLYFIDSERNRSGLKRLARSAQVNHLASVSPDYEDCWRIFIQGDGDDDDFWTENFESALTKNRLKLRNTLRVSRL</sequence>
<dbReference type="AlphaFoldDB" id="A0A7K5TP94"/>